<keyword evidence="1" id="KW-1133">Transmembrane helix</keyword>
<dbReference type="OrthoDB" id="1656061at2"/>
<dbReference type="InterPro" id="IPR032834">
    <property type="entry name" value="NatK-like_C"/>
</dbReference>
<feature type="transmembrane region" description="Helical" evidence="1">
    <location>
        <begin position="77"/>
        <end position="98"/>
    </location>
</feature>
<protein>
    <submittedName>
        <fullName evidence="3">GHKL domain-containing protein</fullName>
    </submittedName>
</protein>
<dbReference type="Pfam" id="PF14501">
    <property type="entry name" value="HATPase_c_5"/>
    <property type="match status" value="1"/>
</dbReference>
<proteinExistence type="predicted"/>
<sequence>MYILSITHILLGFCSLSSIEFIMFCTISKTKISFKIYLLFISTELLTTALLGIPARIIHIFILMLLNVSLNKGKQNLNLITFYALYTVVSVSTFGVIIQSLDKWLGLSYFLENNIIAIYDTIITPIFIGIVQFGVIKLIAPNLEIIRKNQHLQKSNRLKLINSLLSISLLLYLLTHQFNNTSYKNAVNMFFVISLISLLVYLKNTTQNYFNFQLAQQKQQQLDHLTTYTTQIEDLYKSINGFRHDYANLIVSLETSIQAGDINQIRSIYEDVLKNSPNVLNHGNHTLGALTKIDIPAIKSVLSNKIILALENGIHVKFEIEKNWSTCHIDVFDYIRMLGILLDNAIEASETCSKAFINIAFIADNIKQEHRLIIENSTNQKFINIGHIFQDGVTSKGTNRGIGLSNMQHILSDYEQARIETEHSNYQFRQTLITQG</sequence>
<keyword evidence="1" id="KW-0472">Membrane</keyword>
<feature type="domain" description="Sensor histidine kinase NatK-like C-terminal" evidence="2">
    <location>
        <begin position="330"/>
        <end position="432"/>
    </location>
</feature>
<evidence type="ECO:0000259" key="2">
    <source>
        <dbReference type="Pfam" id="PF14501"/>
    </source>
</evidence>
<evidence type="ECO:0000313" key="4">
    <source>
        <dbReference type="Proteomes" id="UP000442244"/>
    </source>
</evidence>
<dbReference type="Gene3D" id="3.30.565.10">
    <property type="entry name" value="Histidine kinase-like ATPase, C-terminal domain"/>
    <property type="match status" value="1"/>
</dbReference>
<dbReference type="GO" id="GO:0042802">
    <property type="term" value="F:identical protein binding"/>
    <property type="evidence" value="ECO:0007669"/>
    <property type="project" value="TreeGrafter"/>
</dbReference>
<dbReference type="PANTHER" id="PTHR40448">
    <property type="entry name" value="TWO-COMPONENT SENSOR HISTIDINE KINASE"/>
    <property type="match status" value="1"/>
</dbReference>
<gene>
    <name evidence="3" type="ORF">ESZ47_07220</name>
</gene>
<evidence type="ECO:0000313" key="3">
    <source>
        <dbReference type="EMBL" id="TYC46258.1"/>
    </source>
</evidence>
<evidence type="ECO:0000256" key="1">
    <source>
        <dbReference type="SAM" id="Phobius"/>
    </source>
</evidence>
<organism evidence="3 4">
    <name type="scientific">Leuconostoc litchii</name>
    <dbReference type="NCBI Taxonomy" id="1981069"/>
    <lineage>
        <taxon>Bacteria</taxon>
        <taxon>Bacillati</taxon>
        <taxon>Bacillota</taxon>
        <taxon>Bacilli</taxon>
        <taxon>Lactobacillales</taxon>
        <taxon>Lactobacillaceae</taxon>
        <taxon>Leuconostoc</taxon>
    </lineage>
</organism>
<dbReference type="InterPro" id="IPR036890">
    <property type="entry name" value="HATPase_C_sf"/>
</dbReference>
<dbReference type="SUPFAM" id="SSF55874">
    <property type="entry name" value="ATPase domain of HSP90 chaperone/DNA topoisomerase II/histidine kinase"/>
    <property type="match status" value="1"/>
</dbReference>
<dbReference type="EMBL" id="SDGY01000005">
    <property type="protein sequence ID" value="TYC46258.1"/>
    <property type="molecule type" value="Genomic_DNA"/>
</dbReference>
<feature type="transmembrane region" description="Helical" evidence="1">
    <location>
        <begin position="185"/>
        <end position="202"/>
    </location>
</feature>
<feature type="transmembrane region" description="Helical" evidence="1">
    <location>
        <begin position="118"/>
        <end position="140"/>
    </location>
</feature>
<dbReference type="AlphaFoldDB" id="A0A6P2CK69"/>
<dbReference type="Proteomes" id="UP000442244">
    <property type="component" value="Unassembled WGS sequence"/>
</dbReference>
<feature type="transmembrane region" description="Helical" evidence="1">
    <location>
        <begin position="160"/>
        <end position="179"/>
    </location>
</feature>
<accession>A0A6P2CK69</accession>
<dbReference type="RefSeq" id="WP_148606130.1">
    <property type="nucleotide sequence ID" value="NZ_BSUV01000001.1"/>
</dbReference>
<name>A0A6P2CK69_9LACO</name>
<dbReference type="PANTHER" id="PTHR40448:SF1">
    <property type="entry name" value="TWO-COMPONENT SENSOR HISTIDINE KINASE"/>
    <property type="match status" value="1"/>
</dbReference>
<keyword evidence="4" id="KW-1185">Reference proteome</keyword>
<feature type="transmembrane region" description="Helical" evidence="1">
    <location>
        <begin position="34"/>
        <end position="65"/>
    </location>
</feature>
<reference evidence="3 4" key="1">
    <citation type="submission" date="2019-01" db="EMBL/GenBank/DDBJ databases">
        <title>Leuconostoc litchii sp. nov., a novel lactic acid bacterium isolated from lychee.</title>
        <authorList>
            <person name="Wang L.-T."/>
        </authorList>
    </citation>
    <scope>NUCLEOTIDE SEQUENCE [LARGE SCALE GENOMIC DNA]</scope>
    <source>
        <strain evidence="3 4">MB7</strain>
    </source>
</reference>
<comment type="caution">
    <text evidence="3">The sequence shown here is derived from an EMBL/GenBank/DDBJ whole genome shotgun (WGS) entry which is preliminary data.</text>
</comment>
<keyword evidence="1" id="KW-0812">Transmembrane</keyword>